<dbReference type="EMBL" id="LR536450">
    <property type="protein sequence ID" value="VFU10590.1"/>
    <property type="molecule type" value="Genomic_DNA"/>
</dbReference>
<proteinExistence type="predicted"/>
<dbReference type="RefSeq" id="WP_134491362.1">
    <property type="nucleotide sequence ID" value="NZ_CP139089.1"/>
</dbReference>
<dbReference type="OrthoDB" id="7679120at2"/>
<gene>
    <name evidence="2" type="ORF">MTUNDRAET4_3703</name>
</gene>
<organism evidence="2 3">
    <name type="scientific">Methylocella tundrae</name>
    <dbReference type="NCBI Taxonomy" id="227605"/>
    <lineage>
        <taxon>Bacteria</taxon>
        <taxon>Pseudomonadati</taxon>
        <taxon>Pseudomonadota</taxon>
        <taxon>Alphaproteobacteria</taxon>
        <taxon>Hyphomicrobiales</taxon>
        <taxon>Beijerinckiaceae</taxon>
        <taxon>Methylocella</taxon>
    </lineage>
</organism>
<protein>
    <recommendedName>
        <fullName evidence="4">PetM family of cytochrome b6f complex subunit 7</fullName>
    </recommendedName>
</protein>
<reference evidence="2 3" key="1">
    <citation type="submission" date="2019-03" db="EMBL/GenBank/DDBJ databases">
        <authorList>
            <person name="Kox A.R. M."/>
        </authorList>
    </citation>
    <scope>NUCLEOTIDE SEQUENCE [LARGE SCALE GENOMIC DNA]</scope>
    <source>
        <strain evidence="2">MTUNDRAET4 annotated genome</strain>
    </source>
</reference>
<dbReference type="Proteomes" id="UP000294360">
    <property type="component" value="Chromosome"/>
</dbReference>
<name>A0A4U8Z504_METTU</name>
<keyword evidence="1" id="KW-0812">Transmembrane</keyword>
<feature type="transmembrane region" description="Helical" evidence="1">
    <location>
        <begin position="73"/>
        <end position="93"/>
    </location>
</feature>
<evidence type="ECO:0000313" key="2">
    <source>
        <dbReference type="EMBL" id="VFU10590.1"/>
    </source>
</evidence>
<evidence type="ECO:0000256" key="1">
    <source>
        <dbReference type="SAM" id="Phobius"/>
    </source>
</evidence>
<evidence type="ECO:0008006" key="4">
    <source>
        <dbReference type="Google" id="ProtNLM"/>
    </source>
</evidence>
<accession>A0A4U8Z504</accession>
<evidence type="ECO:0000313" key="3">
    <source>
        <dbReference type="Proteomes" id="UP000294360"/>
    </source>
</evidence>
<keyword evidence="1" id="KW-1133">Transmembrane helix</keyword>
<sequence>MIRLTLQFIGLFILASAFAALAIDSSRSFAAGHVILTELGDTAAALAPNKAEALRVAISGHWPALLERSLTKVAQLPTFLGLGLIGALMFWLARKPQPKIGYSSR</sequence>
<dbReference type="AlphaFoldDB" id="A0A4U8Z504"/>
<dbReference type="KEGG" id="mtun:MTUNDRAET4_3703"/>
<keyword evidence="1" id="KW-0472">Membrane</keyword>